<name>A0A249SMU5_9MOLU</name>
<gene>
    <name evidence="1" type="ORF">CK556_00990</name>
</gene>
<keyword evidence="2" id="KW-1185">Reference proteome</keyword>
<protein>
    <recommendedName>
        <fullName evidence="3">Nuclear transport factor 2 family protein</fullName>
    </recommendedName>
</protein>
<sequence length="86" mass="10239">MEKEGILKKFYATFSENNFEKMNSLYSNKEIFNEGIFKNLNYKKVTTMLKLLLSNKKELKLEVNYKNKKGQKQLEKNNSIILLIKK</sequence>
<organism evidence="1 2">
    <name type="scientific">Mesoplasma chauliocola</name>
    <dbReference type="NCBI Taxonomy" id="216427"/>
    <lineage>
        <taxon>Bacteria</taxon>
        <taxon>Bacillati</taxon>
        <taxon>Mycoplasmatota</taxon>
        <taxon>Mollicutes</taxon>
        <taxon>Entomoplasmatales</taxon>
        <taxon>Entomoplasmataceae</taxon>
        <taxon>Mesoplasma</taxon>
    </lineage>
</organism>
<accession>A0A249SMU5</accession>
<evidence type="ECO:0000313" key="2">
    <source>
        <dbReference type="Proteomes" id="UP000232229"/>
    </source>
</evidence>
<dbReference type="AlphaFoldDB" id="A0A249SMU5"/>
<evidence type="ECO:0000313" key="1">
    <source>
        <dbReference type="EMBL" id="ASZ08933.1"/>
    </source>
</evidence>
<dbReference type="RefSeq" id="WP_027875220.1">
    <property type="nucleotide sequence ID" value="NZ_CP023173.1"/>
</dbReference>
<dbReference type="Proteomes" id="UP000232229">
    <property type="component" value="Chromosome"/>
</dbReference>
<reference evidence="1 2" key="1">
    <citation type="submission" date="2017-08" db="EMBL/GenBank/DDBJ databases">
        <title>Complete Genome Sequence of Mesoplasma chauliocola.</title>
        <authorList>
            <person name="Knight T.F.Jr."/>
            <person name="Citino T."/>
        </authorList>
    </citation>
    <scope>NUCLEOTIDE SEQUENCE [LARGE SCALE GENOMIC DNA]</scope>
    <source>
        <strain evidence="1 2">CHPA-2</strain>
    </source>
</reference>
<proteinExistence type="predicted"/>
<evidence type="ECO:0008006" key="3">
    <source>
        <dbReference type="Google" id="ProtNLM"/>
    </source>
</evidence>
<dbReference type="EMBL" id="CP023173">
    <property type="protein sequence ID" value="ASZ08933.1"/>
    <property type="molecule type" value="Genomic_DNA"/>
</dbReference>
<dbReference type="KEGG" id="mchc:CK556_00990"/>